<reference evidence="1" key="1">
    <citation type="submission" date="2023-04" db="EMBL/GenBank/DDBJ databases">
        <title>A chromosome-level genome assembly of the parasitoid wasp Eretmocerus hayati.</title>
        <authorList>
            <person name="Zhong Y."/>
            <person name="Liu S."/>
            <person name="Liu Y."/>
        </authorList>
    </citation>
    <scope>NUCLEOTIDE SEQUENCE</scope>
    <source>
        <strain evidence="1">ZJU_SS_LIU_2023</strain>
    </source>
</reference>
<accession>A0ACC2P042</accession>
<organism evidence="1 2">
    <name type="scientific">Eretmocerus hayati</name>
    <dbReference type="NCBI Taxonomy" id="131215"/>
    <lineage>
        <taxon>Eukaryota</taxon>
        <taxon>Metazoa</taxon>
        <taxon>Ecdysozoa</taxon>
        <taxon>Arthropoda</taxon>
        <taxon>Hexapoda</taxon>
        <taxon>Insecta</taxon>
        <taxon>Pterygota</taxon>
        <taxon>Neoptera</taxon>
        <taxon>Endopterygota</taxon>
        <taxon>Hymenoptera</taxon>
        <taxon>Apocrita</taxon>
        <taxon>Proctotrupomorpha</taxon>
        <taxon>Chalcidoidea</taxon>
        <taxon>Aphelinidae</taxon>
        <taxon>Aphelininae</taxon>
        <taxon>Eretmocerus</taxon>
    </lineage>
</organism>
<protein>
    <submittedName>
        <fullName evidence="1">Uncharacterized protein</fullName>
    </submittedName>
</protein>
<gene>
    <name evidence="1" type="ORF">QAD02_011608</name>
</gene>
<proteinExistence type="predicted"/>
<dbReference type="EMBL" id="CM056742">
    <property type="protein sequence ID" value="KAJ8675822.1"/>
    <property type="molecule type" value="Genomic_DNA"/>
</dbReference>
<name>A0ACC2P042_9HYME</name>
<sequence>MRQLMQMVNEATPDSVVVNKDNAKLLQAGVREFEAQLALARAQGAEKPVDAAQFPNDGLLDLLDMVPFEDSTIPTSSLEPEEMAHRSSKAALVRHNSYLKHQSSEHPTGGPLISADITLTPPELPQISEADISQVLDSLEIELQQHATSSGGSCSDLELDLFHGLSPLEGTESPHECLGEPCGQCLEKLRRYRGAGLHDLSSVFNSVVKKRERLEIRRIFEAFSTKRLSDLNLKKLQETEKFGELGIDLINILRQFFGSMRTTENFVLNDPHMLAKINTLMCCPRFRNDVNFHSYRYRFHLYDYGTKKFLNLLMTTFCKEVGYHCAIYAALMNHKVTSLDHLKAFIEVHDLQNNPVFVDSEDSCFAKLTEVHRYIPAALQPSISKMSTFCYLSFLERILDGAGTTKDLVQKVCDNNDHMFRLATFCKMKFCPLLLKELQRMLLKFVLVLIRNIICSLEKRYAQRSDGKRRFPVMIEDIIECVRDMKIDVLDVQLEKYLEDKKCFEKTYLTFRDIKQSYNTMGIRSGGEKRKSPSGSRIAGPVKTAVQPTVQSVQS</sequence>
<keyword evidence="2" id="KW-1185">Reference proteome</keyword>
<comment type="caution">
    <text evidence="1">The sequence shown here is derived from an EMBL/GenBank/DDBJ whole genome shotgun (WGS) entry which is preliminary data.</text>
</comment>
<evidence type="ECO:0000313" key="1">
    <source>
        <dbReference type="EMBL" id="KAJ8675822.1"/>
    </source>
</evidence>
<evidence type="ECO:0000313" key="2">
    <source>
        <dbReference type="Proteomes" id="UP001239111"/>
    </source>
</evidence>
<dbReference type="Proteomes" id="UP001239111">
    <property type="component" value="Chromosome 2"/>
</dbReference>